<comment type="caution">
    <text evidence="2">The sequence shown here is derived from an EMBL/GenBank/DDBJ whole genome shotgun (WGS) entry which is preliminary data.</text>
</comment>
<sequence>MSDDSPFTNTTPSQCYFGGRLPRALDVAENPEEADG</sequence>
<gene>
    <name evidence="2" type="ORF">J2752_000439</name>
</gene>
<dbReference type="EMBL" id="JAGGKO010000001">
    <property type="protein sequence ID" value="MBP1953558.1"/>
    <property type="molecule type" value="Genomic_DNA"/>
</dbReference>
<dbReference type="AlphaFoldDB" id="A0A8T4GJU5"/>
<proteinExistence type="predicted"/>
<evidence type="ECO:0000313" key="3">
    <source>
        <dbReference type="Proteomes" id="UP000765891"/>
    </source>
</evidence>
<reference evidence="2" key="1">
    <citation type="submission" date="2021-03" db="EMBL/GenBank/DDBJ databases">
        <title>Genomic Encyclopedia of Type Strains, Phase IV (KMG-IV): sequencing the most valuable type-strain genomes for metagenomic binning, comparative biology and taxonomic classification.</title>
        <authorList>
            <person name="Goeker M."/>
        </authorList>
    </citation>
    <scope>NUCLEOTIDE SEQUENCE</scope>
    <source>
        <strain evidence="2">DSM 22443</strain>
    </source>
</reference>
<dbReference type="Proteomes" id="UP000765891">
    <property type="component" value="Unassembled WGS sequence"/>
</dbReference>
<name>A0A8T4GJU5_9EURY</name>
<evidence type="ECO:0000256" key="1">
    <source>
        <dbReference type="SAM" id="MobiDB-lite"/>
    </source>
</evidence>
<organism evidence="2 3">
    <name type="scientific">Halarchaeum rubridurum</name>
    <dbReference type="NCBI Taxonomy" id="489911"/>
    <lineage>
        <taxon>Archaea</taxon>
        <taxon>Methanobacteriati</taxon>
        <taxon>Methanobacteriota</taxon>
        <taxon>Stenosarchaea group</taxon>
        <taxon>Halobacteria</taxon>
        <taxon>Halobacteriales</taxon>
        <taxon>Halobacteriaceae</taxon>
    </lineage>
</organism>
<protein>
    <submittedName>
        <fullName evidence="2">Uncharacterized protein</fullName>
    </submittedName>
</protein>
<evidence type="ECO:0000313" key="2">
    <source>
        <dbReference type="EMBL" id="MBP1953558.1"/>
    </source>
</evidence>
<feature type="region of interest" description="Disordered" evidence="1">
    <location>
        <begin position="1"/>
        <end position="23"/>
    </location>
</feature>
<feature type="compositionally biased region" description="Polar residues" evidence="1">
    <location>
        <begin position="1"/>
        <end position="14"/>
    </location>
</feature>
<accession>A0A8T4GJU5</accession>